<dbReference type="GeneID" id="8682484"/>
<reference evidence="13 14" key="1">
    <citation type="journal article" date="2007" name="Appl. Environ. Microbiol.">
        <title>Isolation of key methanogens for global methane emission from rice paddy fields: a novel isolate affiliated with the clone cluster rice cluster I.</title>
        <authorList>
            <person name="Sakai S."/>
            <person name="Imachi H."/>
            <person name="Sekiguchi Y."/>
            <person name="Ohashi A."/>
            <person name="Harada H."/>
            <person name="Kamagata Y."/>
        </authorList>
    </citation>
    <scope>NUCLEOTIDE SEQUENCE [LARGE SCALE GENOMIC DNA]</scope>
    <source>
        <strain evidence="14">DSM 17711 / JCM 13418 / NBRC 101707 / SANAE</strain>
    </source>
</reference>
<dbReference type="CDD" id="cd07487">
    <property type="entry name" value="Peptidases_S8_1"/>
    <property type="match status" value="1"/>
</dbReference>
<dbReference type="PANTHER" id="PTHR43806">
    <property type="entry name" value="PEPTIDASE S8"/>
    <property type="match status" value="1"/>
</dbReference>
<comment type="similarity">
    <text evidence="1 9 10">Belongs to the peptidase S8 family.</text>
</comment>
<keyword evidence="5 9" id="KW-0378">Hydrolase</keyword>
<protein>
    <submittedName>
        <fullName evidence="13">Peptidase S8 family protein</fullName>
    </submittedName>
</protein>
<gene>
    <name evidence="13" type="ordered locus">MCP_2802</name>
</gene>
<dbReference type="InterPro" id="IPR038081">
    <property type="entry name" value="CalX-like_sf"/>
</dbReference>
<keyword evidence="7" id="KW-0106">Calcium</keyword>
<dbReference type="InterPro" id="IPR022398">
    <property type="entry name" value="Peptidase_S8_His-AS"/>
</dbReference>
<keyword evidence="3" id="KW-0732">Signal</keyword>
<feature type="domain" description="Calx-beta" evidence="12">
    <location>
        <begin position="641"/>
        <end position="740"/>
    </location>
</feature>
<evidence type="ECO:0000313" key="14">
    <source>
        <dbReference type="Proteomes" id="UP000001882"/>
    </source>
</evidence>
<dbReference type="RefSeq" id="WP_012901544.1">
    <property type="nucleotide sequence ID" value="NC_013665.1"/>
</dbReference>
<feature type="active site" description="Charge relay system" evidence="8 9">
    <location>
        <position position="363"/>
    </location>
</feature>
<dbReference type="PROSITE" id="PS51892">
    <property type="entry name" value="SUBTILASE"/>
    <property type="match status" value="1"/>
</dbReference>
<keyword evidence="11" id="KW-0472">Membrane</keyword>
<feature type="domain" description="Calx-beta" evidence="12">
    <location>
        <begin position="417"/>
        <end position="514"/>
    </location>
</feature>
<evidence type="ECO:0000256" key="5">
    <source>
        <dbReference type="ARBA" id="ARBA00022801"/>
    </source>
</evidence>
<reference evidence="13 14" key="2">
    <citation type="journal article" date="2008" name="Int. J. Syst. Evol. Microbiol.">
        <title>Methanocella paludicola gen. nov., sp. nov., a methane-producing archaeon, the first isolate of the lineage 'Rice Cluster I', and proposal of the new archaeal order Methanocellales ord. nov.</title>
        <authorList>
            <person name="Sakai S."/>
            <person name="Imachi H."/>
            <person name="Hanada S."/>
            <person name="Ohashi A."/>
            <person name="Harada H."/>
            <person name="Kamagata Y."/>
        </authorList>
    </citation>
    <scope>NUCLEOTIDE SEQUENCE [LARGE SCALE GENOMIC DNA]</scope>
    <source>
        <strain evidence="14">DSM 17711 / JCM 13418 / NBRC 101707 / SANAE</strain>
    </source>
</reference>
<dbReference type="Pfam" id="PF05922">
    <property type="entry name" value="Inhibitor_I9"/>
    <property type="match status" value="1"/>
</dbReference>
<dbReference type="eggNOG" id="arCOG00702">
    <property type="taxonomic scope" value="Archaea"/>
</dbReference>
<dbReference type="InterPro" id="IPR000209">
    <property type="entry name" value="Peptidase_S8/S53_dom"/>
</dbReference>
<keyword evidence="11" id="KW-1133">Transmembrane helix</keyword>
<dbReference type="PROSITE" id="PS00136">
    <property type="entry name" value="SUBTILASE_ASP"/>
    <property type="match status" value="1"/>
</dbReference>
<feature type="transmembrane region" description="Helical" evidence="11">
    <location>
        <begin position="21"/>
        <end position="40"/>
    </location>
</feature>
<evidence type="ECO:0000256" key="3">
    <source>
        <dbReference type="ARBA" id="ARBA00022729"/>
    </source>
</evidence>
<keyword evidence="14" id="KW-1185">Reference proteome</keyword>
<dbReference type="InterPro" id="IPR015500">
    <property type="entry name" value="Peptidase_S8_subtilisin-rel"/>
</dbReference>
<evidence type="ECO:0000313" key="13">
    <source>
        <dbReference type="EMBL" id="BAI62874.1"/>
    </source>
</evidence>
<dbReference type="InterPro" id="IPR003644">
    <property type="entry name" value="Calx_beta"/>
</dbReference>
<name>D1Z2F2_METPS</name>
<dbReference type="SUPFAM" id="SSF52743">
    <property type="entry name" value="Subtilisin-like"/>
    <property type="match status" value="1"/>
</dbReference>
<dbReference type="Pfam" id="PF03160">
    <property type="entry name" value="Calx-beta"/>
    <property type="match status" value="1"/>
</dbReference>
<dbReference type="GO" id="GO:0006508">
    <property type="term" value="P:proteolysis"/>
    <property type="evidence" value="ECO:0007669"/>
    <property type="project" value="UniProtKB-KW"/>
</dbReference>
<dbReference type="PANTHER" id="PTHR43806:SF11">
    <property type="entry name" value="CEREVISIN-RELATED"/>
    <property type="match status" value="1"/>
</dbReference>
<dbReference type="STRING" id="304371.MCP_2802"/>
<dbReference type="InterPro" id="IPR037045">
    <property type="entry name" value="S8pro/Inhibitor_I9_sf"/>
</dbReference>
<keyword evidence="11" id="KW-0812">Transmembrane</keyword>
<evidence type="ECO:0000256" key="6">
    <source>
        <dbReference type="ARBA" id="ARBA00022825"/>
    </source>
</evidence>
<keyword evidence="2 9" id="KW-0645">Protease</keyword>
<evidence type="ECO:0000256" key="11">
    <source>
        <dbReference type="SAM" id="Phobius"/>
    </source>
</evidence>
<accession>D1Z2F2</accession>
<keyword evidence="6 9" id="KW-0720">Serine protease</keyword>
<sequence>MRGGSRETGTDRRAVIQRSALSAFIIIILLISIVPVQAGYAPNAPNNGISNSSISTYIVVFNDTLQSKTMAVQSASSLVESYGGHVKYRYNVINGMAVTLPDSMAGQLKTIPGVKYVEKDQIVHVLLDEAVPQIGADRVWAEGYNGTGIKVAVLDTGIDVTHPDLNGTKVIAWKDFTFYNYSTPCDFHGHGTHVSGIIAGTGNASGGKYKGVAPNASLIEGKVLDNGGSGYISDIIDGINWAVSSDADIISMSLGSSSHSSSLDEAVDNAISAGVVVVVAAGNSGPSSGSISCPGDDPNAITVGAVDNDDIIASFSSRGPSFGNVKPEISNVGVGVISARSKDASIGSPLQDNNYYMSMSGTSMATPMTSGVVALMLDKDPSLTPAQVKSILERSAKHMGSAVPNNVYGYGRVQAMYAVFNITYNGTFNLNRTSYGFPEGAGNVTIGVSRLDDGEGAATIDYNLSESTALAGRDFLANNGTLAFSPGELFKTFNVTLIDDQVYDGNKVINLTLSNPGGNSSIGANATAAITILEDDPQPVLQFSDASYVVSENVGCVTVTVARSANLHGPVSVAYTTSDGTAKAGVNYTASSGTLDFGDGESMKNFRVPIINNSYNGTAKTVNLALSLPTNYSVLGANRNAVITINDDDPVPVIQFNVTSYTVWENESRATITVIRSVVTTGAVSVTYNITDGTAYSGLNYTATNGTLDFGDGQTLKTFDVMVIDNDIKSANKTINLKLNSTTNGSMLGTNKTATLTILEDEQASTFTYNLTKGWNLISVPLYLENDSVEAFFPAAVRANLTDMWYYNNRTWVYYSGTQGYSQKYAHLTNVTPGQGYWVKLSNNSTFTINGLNKVKGVSSVSSGWSMIGIEGLGSLNAIKVYSGNKDMWYYNNGQWYYYSDTLGYSPKYLHLDSLDPGKGYWVHY</sequence>
<evidence type="ECO:0000256" key="4">
    <source>
        <dbReference type="ARBA" id="ARBA00022737"/>
    </source>
</evidence>
<dbReference type="KEGG" id="mpd:MCP_2802"/>
<reference evidence="14" key="3">
    <citation type="journal article" date="2011" name="PLoS ONE">
        <title>Genome sequence of a mesophilic hydrogenotrophic methanogen Methanocella paludicola, the first cultivated representative of the order Methanocellales.</title>
        <authorList>
            <person name="Sakai S."/>
            <person name="Takaki Y."/>
            <person name="Shimamura S."/>
            <person name="Sekine M."/>
            <person name="Tajima T."/>
            <person name="Kosugi H."/>
            <person name="Ichikawa N."/>
            <person name="Tasumi E."/>
            <person name="Hiraki A.T."/>
            <person name="Shimizu A."/>
            <person name="Kato Y."/>
            <person name="Nishiko R."/>
            <person name="Mori K."/>
            <person name="Fujita N."/>
            <person name="Imachi H."/>
            <person name="Takai K."/>
        </authorList>
    </citation>
    <scope>NUCLEOTIDE SEQUENCE [LARGE SCALE GENOMIC DNA]</scope>
    <source>
        <strain evidence="14">DSM 17711 / JCM 13418 / NBRC 101707 / SANAE</strain>
    </source>
</reference>
<evidence type="ECO:0000259" key="12">
    <source>
        <dbReference type="SMART" id="SM00237"/>
    </source>
</evidence>
<proteinExistence type="inferred from homology"/>
<dbReference type="InterPro" id="IPR050131">
    <property type="entry name" value="Peptidase_S8_subtilisin-like"/>
</dbReference>
<dbReference type="InParanoid" id="D1Z2F2"/>
<evidence type="ECO:0000256" key="8">
    <source>
        <dbReference type="PIRSR" id="PIRSR615500-1"/>
    </source>
</evidence>
<dbReference type="Proteomes" id="UP000001882">
    <property type="component" value="Chromosome"/>
</dbReference>
<dbReference type="InterPro" id="IPR036852">
    <property type="entry name" value="Peptidase_S8/S53_dom_sf"/>
</dbReference>
<dbReference type="Pfam" id="PF00082">
    <property type="entry name" value="Peptidase_S8"/>
    <property type="match status" value="1"/>
</dbReference>
<dbReference type="InterPro" id="IPR023827">
    <property type="entry name" value="Peptidase_S8_Asp-AS"/>
</dbReference>
<evidence type="ECO:0000256" key="2">
    <source>
        <dbReference type="ARBA" id="ARBA00022670"/>
    </source>
</evidence>
<keyword evidence="4" id="KW-0677">Repeat</keyword>
<dbReference type="GO" id="GO:0016020">
    <property type="term" value="C:membrane"/>
    <property type="evidence" value="ECO:0007669"/>
    <property type="project" value="InterPro"/>
</dbReference>
<dbReference type="InterPro" id="IPR023828">
    <property type="entry name" value="Peptidase_S8_Ser-AS"/>
</dbReference>
<dbReference type="InterPro" id="IPR010259">
    <property type="entry name" value="S8pro/Inhibitor_I9"/>
</dbReference>
<dbReference type="AlphaFoldDB" id="D1Z2F2"/>
<evidence type="ECO:0000256" key="1">
    <source>
        <dbReference type="ARBA" id="ARBA00011073"/>
    </source>
</evidence>
<dbReference type="Gene3D" id="3.30.70.80">
    <property type="entry name" value="Peptidase S8 propeptide/proteinase inhibitor I9"/>
    <property type="match status" value="1"/>
</dbReference>
<feature type="active site" description="Charge relay system" evidence="8 9">
    <location>
        <position position="155"/>
    </location>
</feature>
<dbReference type="SMART" id="SM00237">
    <property type="entry name" value="Calx_beta"/>
    <property type="match status" value="3"/>
</dbReference>
<dbReference type="PATRIC" id="fig|304371.9.peg.2869"/>
<dbReference type="SUPFAM" id="SSF141072">
    <property type="entry name" value="CalX-like"/>
    <property type="match status" value="3"/>
</dbReference>
<dbReference type="eggNOG" id="arCOG06738">
    <property type="taxonomic scope" value="Archaea"/>
</dbReference>
<dbReference type="EMBL" id="AP011532">
    <property type="protein sequence ID" value="BAI62874.1"/>
    <property type="molecule type" value="Genomic_DNA"/>
</dbReference>
<dbReference type="GO" id="GO:0004252">
    <property type="term" value="F:serine-type endopeptidase activity"/>
    <property type="evidence" value="ECO:0007669"/>
    <property type="project" value="UniProtKB-UniRule"/>
</dbReference>
<evidence type="ECO:0000256" key="10">
    <source>
        <dbReference type="RuleBase" id="RU003355"/>
    </source>
</evidence>
<dbReference type="SMR" id="D1Z2F2"/>
<dbReference type="PROSITE" id="PS00138">
    <property type="entry name" value="SUBTILASE_SER"/>
    <property type="match status" value="1"/>
</dbReference>
<dbReference type="Gene3D" id="3.40.50.200">
    <property type="entry name" value="Peptidase S8/S53 domain"/>
    <property type="match status" value="1"/>
</dbReference>
<dbReference type="PROSITE" id="PS00137">
    <property type="entry name" value="SUBTILASE_HIS"/>
    <property type="match status" value="1"/>
</dbReference>
<dbReference type="GO" id="GO:0007154">
    <property type="term" value="P:cell communication"/>
    <property type="evidence" value="ECO:0007669"/>
    <property type="project" value="InterPro"/>
</dbReference>
<feature type="domain" description="Calx-beta" evidence="12">
    <location>
        <begin position="528"/>
        <end position="627"/>
    </location>
</feature>
<evidence type="ECO:0000256" key="9">
    <source>
        <dbReference type="PROSITE-ProRule" id="PRU01240"/>
    </source>
</evidence>
<dbReference type="Gene3D" id="2.60.40.2030">
    <property type="match status" value="3"/>
</dbReference>
<dbReference type="OrthoDB" id="117227at2157"/>
<evidence type="ECO:0000256" key="7">
    <source>
        <dbReference type="ARBA" id="ARBA00022837"/>
    </source>
</evidence>
<organism evidence="13 14">
    <name type="scientific">Methanocella paludicola (strain DSM 17711 / JCM 13418 / NBRC 101707 / SANAE)</name>
    <dbReference type="NCBI Taxonomy" id="304371"/>
    <lineage>
        <taxon>Archaea</taxon>
        <taxon>Methanobacteriati</taxon>
        <taxon>Methanobacteriota</taxon>
        <taxon>Stenosarchaea group</taxon>
        <taxon>Methanomicrobia</taxon>
        <taxon>Methanocellales</taxon>
        <taxon>Methanocellaceae</taxon>
        <taxon>Methanocella</taxon>
    </lineage>
</organism>
<dbReference type="PRINTS" id="PR00723">
    <property type="entry name" value="SUBTILISIN"/>
</dbReference>
<feature type="active site" description="Charge relay system" evidence="8 9">
    <location>
        <position position="190"/>
    </location>
</feature>